<feature type="region of interest" description="Disordered" evidence="1">
    <location>
        <begin position="81"/>
        <end position="101"/>
    </location>
</feature>
<feature type="compositionally biased region" description="Basic and acidic residues" evidence="1">
    <location>
        <begin position="81"/>
        <end position="91"/>
    </location>
</feature>
<dbReference type="EMBL" id="BMAO01018087">
    <property type="protein sequence ID" value="GFR20856.1"/>
    <property type="molecule type" value="Genomic_DNA"/>
</dbReference>
<keyword evidence="3" id="KW-1185">Reference proteome</keyword>
<protein>
    <submittedName>
        <fullName evidence="2">Uncharacterized protein</fullName>
    </submittedName>
</protein>
<sequence length="101" mass="11359">MNILRTLTETQASIRQTVLETSRGHPYSFRNDTEKILFSPSPATVDSFSSPAHAMSLDYKACFKPVNGPPKTFQDAMDPLRNKETVQDAHSKSPYTKQAHF</sequence>
<evidence type="ECO:0000313" key="3">
    <source>
        <dbReference type="Proteomes" id="UP000887116"/>
    </source>
</evidence>
<name>A0A8X6JWU8_TRICU</name>
<dbReference type="Proteomes" id="UP000887116">
    <property type="component" value="Unassembled WGS sequence"/>
</dbReference>
<evidence type="ECO:0000313" key="2">
    <source>
        <dbReference type="EMBL" id="GFR20856.1"/>
    </source>
</evidence>
<proteinExistence type="predicted"/>
<accession>A0A8X6JWU8</accession>
<evidence type="ECO:0000256" key="1">
    <source>
        <dbReference type="SAM" id="MobiDB-lite"/>
    </source>
</evidence>
<gene>
    <name evidence="2" type="ORF">TNCT_404401</name>
</gene>
<dbReference type="AlphaFoldDB" id="A0A8X6JWU8"/>
<organism evidence="2 3">
    <name type="scientific">Trichonephila clavata</name>
    <name type="common">Joro spider</name>
    <name type="synonym">Nephila clavata</name>
    <dbReference type="NCBI Taxonomy" id="2740835"/>
    <lineage>
        <taxon>Eukaryota</taxon>
        <taxon>Metazoa</taxon>
        <taxon>Ecdysozoa</taxon>
        <taxon>Arthropoda</taxon>
        <taxon>Chelicerata</taxon>
        <taxon>Arachnida</taxon>
        <taxon>Araneae</taxon>
        <taxon>Araneomorphae</taxon>
        <taxon>Entelegynae</taxon>
        <taxon>Araneoidea</taxon>
        <taxon>Nephilidae</taxon>
        <taxon>Trichonephila</taxon>
    </lineage>
</organism>
<reference evidence="2" key="1">
    <citation type="submission" date="2020-07" db="EMBL/GenBank/DDBJ databases">
        <title>Multicomponent nature underlies the extraordinary mechanical properties of spider dragline silk.</title>
        <authorList>
            <person name="Kono N."/>
            <person name="Nakamura H."/>
            <person name="Mori M."/>
            <person name="Yoshida Y."/>
            <person name="Ohtoshi R."/>
            <person name="Malay A.D."/>
            <person name="Moran D.A.P."/>
            <person name="Tomita M."/>
            <person name="Numata K."/>
            <person name="Arakawa K."/>
        </authorList>
    </citation>
    <scope>NUCLEOTIDE SEQUENCE</scope>
</reference>
<comment type="caution">
    <text evidence="2">The sequence shown here is derived from an EMBL/GenBank/DDBJ whole genome shotgun (WGS) entry which is preliminary data.</text>
</comment>